<keyword evidence="3" id="KW-0809">Transit peptide</keyword>
<protein>
    <recommendedName>
        <fullName evidence="7">Large ribosomal subunit protein bL32m</fullName>
    </recommendedName>
</protein>
<dbReference type="PANTHER" id="PTHR21026">
    <property type="entry name" value="39S RIBOSOMAL PROTEIN L32, MITOCHONDRIAL"/>
    <property type="match status" value="1"/>
</dbReference>
<evidence type="ECO:0000313" key="8">
    <source>
        <dbReference type="EMBL" id="QGN14303.1"/>
    </source>
</evidence>
<comment type="similarity">
    <text evidence="2">Belongs to the bacterial ribosomal protein bL32 family.</text>
</comment>
<reference evidence="8 9" key="1">
    <citation type="submission" date="2016-03" db="EMBL/GenBank/DDBJ databases">
        <title>How can Kluyveromyces marxianus grow so fast - potential evolutionary course in Saccharomyces Complex revealed by comparative genomics.</title>
        <authorList>
            <person name="Mo W."/>
            <person name="Lu W."/>
            <person name="Yang X."/>
            <person name="Qi J."/>
            <person name="Lv H."/>
        </authorList>
    </citation>
    <scope>NUCLEOTIDE SEQUENCE [LARGE SCALE GENOMIC DNA]</scope>
    <source>
        <strain evidence="8 9">FIM1</strain>
    </source>
</reference>
<dbReference type="InterPro" id="IPR011332">
    <property type="entry name" value="Ribosomal_zn-bd"/>
</dbReference>
<evidence type="ECO:0000256" key="5">
    <source>
        <dbReference type="ARBA" id="ARBA00023128"/>
    </source>
</evidence>
<sequence length="185" mass="20973">MSIGAVTGSFGRVLLESATSILPRWSTSNGTSAPSMGAALQRKIMELLERRQNNGSDVDYFSNNGILLAVPKKKVSHQKKRQKLYAPGSKQLKMMHHLNKCPSCGHYKKAHTLCMHCVGQIRQIWKAHTNSKPAEPIQEQELSELDKRILYPGRKETAYTKKLKEKDSYLLKRMKPLPVEKSEKE</sequence>
<dbReference type="InterPro" id="IPR002677">
    <property type="entry name" value="Ribosomal_bL32"/>
</dbReference>
<comment type="subcellular location">
    <subcellularLocation>
        <location evidence="1">Mitochondrion</location>
    </subcellularLocation>
</comment>
<dbReference type="NCBIfam" id="TIGR01031">
    <property type="entry name" value="rpmF_bact"/>
    <property type="match status" value="1"/>
</dbReference>
<keyword evidence="4" id="KW-0689">Ribosomal protein</keyword>
<keyword evidence="6" id="KW-0687">Ribonucleoprotein</keyword>
<dbReference type="Pfam" id="PF01783">
    <property type="entry name" value="Ribosomal_L32p"/>
    <property type="match status" value="1"/>
</dbReference>
<gene>
    <name evidence="8" type="primary">MRPL32</name>
    <name evidence="8" type="ORF">FIM1_960</name>
</gene>
<name>A0ABX6EVN5_KLUMA</name>
<dbReference type="InterPro" id="IPR051991">
    <property type="entry name" value="Mitoribosomal_protein_bL32"/>
</dbReference>
<dbReference type="Proteomes" id="UP000422736">
    <property type="component" value="Chromosome 2"/>
</dbReference>
<reference evidence="8 9" key="2">
    <citation type="submission" date="2019-11" db="EMBL/GenBank/DDBJ databases">
        <authorList>
            <person name="Lu H."/>
        </authorList>
    </citation>
    <scope>NUCLEOTIDE SEQUENCE [LARGE SCALE GENOMIC DNA]</scope>
    <source>
        <strain evidence="8 9">FIM1</strain>
    </source>
</reference>
<evidence type="ECO:0000256" key="3">
    <source>
        <dbReference type="ARBA" id="ARBA00022946"/>
    </source>
</evidence>
<dbReference type="SUPFAM" id="SSF57829">
    <property type="entry name" value="Zn-binding ribosomal proteins"/>
    <property type="match status" value="1"/>
</dbReference>
<accession>A0ABX6EVN5</accession>
<evidence type="ECO:0000256" key="6">
    <source>
        <dbReference type="ARBA" id="ARBA00023274"/>
    </source>
</evidence>
<proteinExistence type="inferred from homology"/>
<organism evidence="8 9">
    <name type="scientific">Kluyveromyces marxianus</name>
    <name type="common">Yeast</name>
    <name type="synonym">Candida kefyr</name>
    <dbReference type="NCBI Taxonomy" id="4911"/>
    <lineage>
        <taxon>Eukaryota</taxon>
        <taxon>Fungi</taxon>
        <taxon>Dikarya</taxon>
        <taxon>Ascomycota</taxon>
        <taxon>Saccharomycotina</taxon>
        <taxon>Saccharomycetes</taxon>
        <taxon>Saccharomycetales</taxon>
        <taxon>Saccharomycetaceae</taxon>
        <taxon>Kluyveromyces</taxon>
    </lineage>
</organism>
<keyword evidence="9" id="KW-1185">Reference proteome</keyword>
<evidence type="ECO:0000256" key="4">
    <source>
        <dbReference type="ARBA" id="ARBA00022980"/>
    </source>
</evidence>
<evidence type="ECO:0000313" key="9">
    <source>
        <dbReference type="Proteomes" id="UP000422736"/>
    </source>
</evidence>
<evidence type="ECO:0000256" key="7">
    <source>
        <dbReference type="ARBA" id="ARBA00039935"/>
    </source>
</evidence>
<keyword evidence="5" id="KW-0496">Mitochondrion</keyword>
<evidence type="ECO:0000256" key="1">
    <source>
        <dbReference type="ARBA" id="ARBA00004173"/>
    </source>
</evidence>
<evidence type="ECO:0000256" key="2">
    <source>
        <dbReference type="ARBA" id="ARBA00008560"/>
    </source>
</evidence>
<dbReference type="PANTHER" id="PTHR21026:SF2">
    <property type="entry name" value="LARGE RIBOSOMAL SUBUNIT PROTEIN BL32M"/>
    <property type="match status" value="1"/>
</dbReference>
<dbReference type="EMBL" id="CP015055">
    <property type="protein sequence ID" value="QGN14303.1"/>
    <property type="molecule type" value="Genomic_DNA"/>
</dbReference>